<dbReference type="GO" id="GO:0001518">
    <property type="term" value="C:voltage-gated sodium channel complex"/>
    <property type="evidence" value="ECO:0007669"/>
    <property type="project" value="TreeGrafter"/>
</dbReference>
<dbReference type="PROSITE" id="PS00018">
    <property type="entry name" value="EF_HAND_1"/>
    <property type="match status" value="1"/>
</dbReference>
<dbReference type="InterPro" id="IPR018247">
    <property type="entry name" value="EF_Hand_1_Ca_BS"/>
</dbReference>
<protein>
    <submittedName>
        <fullName evidence="10">Voltage-dependent R-type calcium channel subunit alpha-1E</fullName>
    </submittedName>
</protein>
<comment type="caution">
    <text evidence="9">The sequence shown here is derived from an EMBL/GenBank/DDBJ whole genome shotgun (WGS) entry which is preliminary data.</text>
</comment>
<keyword evidence="4 7" id="KW-1133">Transmembrane helix</keyword>
<dbReference type="InterPro" id="IPR005821">
    <property type="entry name" value="Ion_trans_dom"/>
</dbReference>
<feature type="transmembrane region" description="Helical" evidence="7">
    <location>
        <begin position="409"/>
        <end position="434"/>
    </location>
</feature>
<evidence type="ECO:0000256" key="4">
    <source>
        <dbReference type="ARBA" id="ARBA00022989"/>
    </source>
</evidence>
<keyword evidence="3" id="KW-0106">Calcium</keyword>
<dbReference type="PROSITE" id="PS50222">
    <property type="entry name" value="EF_HAND_2"/>
    <property type="match status" value="2"/>
</dbReference>
<dbReference type="EMBL" id="CAMXCT010006772">
    <property type="protein sequence ID" value="CAI4019792.1"/>
    <property type="molecule type" value="Genomic_DNA"/>
</dbReference>
<evidence type="ECO:0000256" key="7">
    <source>
        <dbReference type="SAM" id="Phobius"/>
    </source>
</evidence>
<dbReference type="Gene3D" id="1.20.120.350">
    <property type="entry name" value="Voltage-gated potassium channels. Chain C"/>
    <property type="match status" value="1"/>
</dbReference>
<dbReference type="Gene3D" id="1.10.238.10">
    <property type="entry name" value="EF-hand"/>
    <property type="match status" value="1"/>
</dbReference>
<dbReference type="PANTHER" id="PTHR10037">
    <property type="entry name" value="VOLTAGE-GATED CATION CHANNEL CALCIUM AND SODIUM"/>
    <property type="match status" value="1"/>
</dbReference>
<dbReference type="PANTHER" id="PTHR10037:SF62">
    <property type="entry name" value="SODIUM CHANNEL PROTEIN 60E"/>
    <property type="match status" value="1"/>
</dbReference>
<feature type="transmembrane region" description="Helical" evidence="7">
    <location>
        <begin position="488"/>
        <end position="508"/>
    </location>
</feature>
<dbReference type="CDD" id="cd00051">
    <property type="entry name" value="EFh"/>
    <property type="match status" value="1"/>
</dbReference>
<dbReference type="InterPro" id="IPR011992">
    <property type="entry name" value="EF-hand-dom_pair"/>
</dbReference>
<feature type="domain" description="EF-hand" evidence="8">
    <location>
        <begin position="532"/>
        <end position="567"/>
    </location>
</feature>
<dbReference type="AlphaFoldDB" id="A0A9P1M4D1"/>
<dbReference type="InterPro" id="IPR027359">
    <property type="entry name" value="Volt_channel_dom_sf"/>
</dbReference>
<proteinExistence type="predicted"/>
<sequence length="655" mass="74504">MDFSPLRRAGTTVAAADRAYERDAKAKELIGTLPTDSVMQYQLALRVELERQTKQLEELLRKQADTAFKQNFEHRQEVQGISEAWQLVARTLGEQLSSMHSLQKKNQETCKRLEQAVSKLLEGEAEAKLKEIVTENTEKIDRFHSQFSILHQQSQRMEKSVLDLMKAAPLKVHTLGSDLPGLPDLPGQSEDDSRFNSEDTALRASVRKERRRDRTLKVMRGSDPLGDEQTFADLQKQYGIRQRTANPAEVQSSCCLRDVCNQIVAHKRFEMGCGILVILCALSIGVESDYTIQHALEPQHPIFRALDLTFNLFFALELAVRWISEGFLHFLSCDNSAFKWNWMDFGLVSSSVVEEIAALMAAASFLEVSALRMLRMMRLVRVARIIRMLRFFSELRVMVNGIMGSAKPLLWAFVFLLILMFMVGVTFMQLAANYMSQDNIAADDALLLYWGTLARTMMTLYMAISGGIDWKDCVQPLHVVSSVMEYMFATYVFFTLFCCLNIVTGIFVDNAKALKSADEDAMYLEAVTERKRWIAEVKDLFMRLDSSVNGTFTFEDFKVQVSSIKVQTLFRKLGINIDNIEAEELWEILDADNSGEIDEEEFAKGLKYFQGPAQSIHIYRLMKESAKLHDKVEDLQDVIAKCLPTSLPRTEADPV</sequence>
<name>A0A9P1M4D1_9DINO</name>
<dbReference type="SUPFAM" id="SSF81324">
    <property type="entry name" value="Voltage-gated potassium channels"/>
    <property type="match status" value="1"/>
</dbReference>
<feature type="compositionally biased region" description="Low complexity" evidence="6">
    <location>
        <begin position="177"/>
        <end position="187"/>
    </location>
</feature>
<evidence type="ECO:0000256" key="1">
    <source>
        <dbReference type="ARBA" id="ARBA00004141"/>
    </source>
</evidence>
<dbReference type="OrthoDB" id="435969at2759"/>
<evidence type="ECO:0000313" key="10">
    <source>
        <dbReference type="EMBL" id="CAL4807104.1"/>
    </source>
</evidence>
<dbReference type="InterPro" id="IPR043203">
    <property type="entry name" value="VGCC_Ca_Na"/>
</dbReference>
<feature type="transmembrane region" description="Helical" evidence="7">
    <location>
        <begin position="446"/>
        <end position="468"/>
    </location>
</feature>
<organism evidence="9">
    <name type="scientific">Cladocopium goreaui</name>
    <dbReference type="NCBI Taxonomy" id="2562237"/>
    <lineage>
        <taxon>Eukaryota</taxon>
        <taxon>Sar</taxon>
        <taxon>Alveolata</taxon>
        <taxon>Dinophyceae</taxon>
        <taxon>Suessiales</taxon>
        <taxon>Symbiodiniaceae</taxon>
        <taxon>Cladocopium</taxon>
    </lineage>
</organism>
<dbReference type="EMBL" id="CAMXCT030006772">
    <property type="protein sequence ID" value="CAL4807104.1"/>
    <property type="molecule type" value="Genomic_DNA"/>
</dbReference>
<reference evidence="9" key="1">
    <citation type="submission" date="2022-10" db="EMBL/GenBank/DDBJ databases">
        <authorList>
            <person name="Chen Y."/>
            <person name="Dougan E. K."/>
            <person name="Chan C."/>
            <person name="Rhodes N."/>
            <person name="Thang M."/>
        </authorList>
    </citation>
    <scope>NUCLEOTIDE SEQUENCE</scope>
</reference>
<dbReference type="EMBL" id="CAMXCT020006772">
    <property type="protein sequence ID" value="CAL1173167.1"/>
    <property type="molecule type" value="Genomic_DNA"/>
</dbReference>
<dbReference type="Gene3D" id="1.10.287.70">
    <property type="match status" value="1"/>
</dbReference>
<feature type="domain" description="EF-hand" evidence="8">
    <location>
        <begin position="577"/>
        <end position="612"/>
    </location>
</feature>
<dbReference type="Pfam" id="PF00520">
    <property type="entry name" value="Ion_trans"/>
    <property type="match status" value="1"/>
</dbReference>
<evidence type="ECO:0000256" key="5">
    <source>
        <dbReference type="ARBA" id="ARBA00023136"/>
    </source>
</evidence>
<gene>
    <name evidence="9" type="ORF">C1SCF055_LOCUS44259</name>
</gene>
<dbReference type="SMART" id="SM00054">
    <property type="entry name" value="EFh"/>
    <property type="match status" value="2"/>
</dbReference>
<accession>A0A9P1M4D1</accession>
<evidence type="ECO:0000256" key="2">
    <source>
        <dbReference type="ARBA" id="ARBA00022692"/>
    </source>
</evidence>
<feature type="compositionally biased region" description="Basic and acidic residues" evidence="6">
    <location>
        <begin position="191"/>
        <end position="200"/>
    </location>
</feature>
<dbReference type="InterPro" id="IPR002048">
    <property type="entry name" value="EF_hand_dom"/>
</dbReference>
<evidence type="ECO:0000256" key="3">
    <source>
        <dbReference type="ARBA" id="ARBA00022837"/>
    </source>
</evidence>
<comment type="subcellular location">
    <subcellularLocation>
        <location evidence="1">Membrane</location>
        <topology evidence="1">Multi-pass membrane protein</topology>
    </subcellularLocation>
</comment>
<evidence type="ECO:0000256" key="6">
    <source>
        <dbReference type="SAM" id="MobiDB-lite"/>
    </source>
</evidence>
<evidence type="ECO:0000313" key="11">
    <source>
        <dbReference type="Proteomes" id="UP001152797"/>
    </source>
</evidence>
<dbReference type="SUPFAM" id="SSF47473">
    <property type="entry name" value="EF-hand"/>
    <property type="match status" value="1"/>
</dbReference>
<keyword evidence="2 7" id="KW-0812">Transmembrane</keyword>
<reference evidence="10 11" key="2">
    <citation type="submission" date="2024-05" db="EMBL/GenBank/DDBJ databases">
        <authorList>
            <person name="Chen Y."/>
            <person name="Shah S."/>
            <person name="Dougan E. K."/>
            <person name="Thang M."/>
            <person name="Chan C."/>
        </authorList>
    </citation>
    <scope>NUCLEOTIDE SEQUENCE [LARGE SCALE GENOMIC DNA]</scope>
</reference>
<feature type="region of interest" description="Disordered" evidence="6">
    <location>
        <begin position="177"/>
        <end position="200"/>
    </location>
</feature>
<keyword evidence="5 7" id="KW-0472">Membrane</keyword>
<dbReference type="GO" id="GO:0005509">
    <property type="term" value="F:calcium ion binding"/>
    <property type="evidence" value="ECO:0007669"/>
    <property type="project" value="InterPro"/>
</dbReference>
<dbReference type="Proteomes" id="UP001152797">
    <property type="component" value="Unassembled WGS sequence"/>
</dbReference>
<evidence type="ECO:0000259" key="8">
    <source>
        <dbReference type="PROSITE" id="PS50222"/>
    </source>
</evidence>
<dbReference type="GO" id="GO:0005248">
    <property type="term" value="F:voltage-gated sodium channel activity"/>
    <property type="evidence" value="ECO:0007669"/>
    <property type="project" value="TreeGrafter"/>
</dbReference>
<keyword evidence="11" id="KW-1185">Reference proteome</keyword>
<evidence type="ECO:0000313" key="9">
    <source>
        <dbReference type="EMBL" id="CAI4019792.1"/>
    </source>
</evidence>